<dbReference type="EMBL" id="SBBW01000006">
    <property type="protein sequence ID" value="RWU15287.1"/>
    <property type="molecule type" value="Genomic_DNA"/>
</dbReference>
<dbReference type="SUPFAM" id="SSF53756">
    <property type="entry name" value="UDP-Glycosyltransferase/glycogen phosphorylase"/>
    <property type="match status" value="1"/>
</dbReference>
<dbReference type="InterPro" id="IPR007345">
    <property type="entry name" value="Polysacch_pyruvyl_Trfase"/>
</dbReference>
<dbReference type="Pfam" id="PF04230">
    <property type="entry name" value="PS_pyruv_trans"/>
    <property type="match status" value="1"/>
</dbReference>
<dbReference type="PANTHER" id="PTHR36836:SF1">
    <property type="entry name" value="COLANIC ACID BIOSYNTHESIS PROTEIN WCAK"/>
    <property type="match status" value="1"/>
</dbReference>
<organism evidence="2 3">
    <name type="scientific">Anoxybacillus flavithermus</name>
    <dbReference type="NCBI Taxonomy" id="33934"/>
    <lineage>
        <taxon>Bacteria</taxon>
        <taxon>Bacillati</taxon>
        <taxon>Bacillota</taxon>
        <taxon>Bacilli</taxon>
        <taxon>Bacillales</taxon>
        <taxon>Anoxybacillaceae</taxon>
        <taxon>Anoxybacillus</taxon>
    </lineage>
</organism>
<evidence type="ECO:0000259" key="1">
    <source>
        <dbReference type="Pfam" id="PF04230"/>
    </source>
</evidence>
<dbReference type="NCBIfam" id="TIGR03609">
    <property type="entry name" value="S_layer_CsaB"/>
    <property type="match status" value="1"/>
</dbReference>
<dbReference type="PANTHER" id="PTHR36836">
    <property type="entry name" value="COLANIC ACID BIOSYNTHESIS PROTEIN WCAK"/>
    <property type="match status" value="1"/>
</dbReference>
<dbReference type="Gene3D" id="3.40.50.2000">
    <property type="entry name" value="Glycogen Phosphorylase B"/>
    <property type="match status" value="1"/>
</dbReference>
<keyword evidence="2" id="KW-0808">Transferase</keyword>
<dbReference type="Proteomes" id="UP000286434">
    <property type="component" value="Unassembled WGS sequence"/>
</dbReference>
<evidence type="ECO:0000313" key="3">
    <source>
        <dbReference type="Proteomes" id="UP000286434"/>
    </source>
</evidence>
<gene>
    <name evidence="2" type="primary">csaB</name>
    <name evidence="2" type="ORF">EA138_02960</name>
</gene>
<feature type="domain" description="Polysaccharide pyruvyl transferase" evidence="1">
    <location>
        <begin position="21"/>
        <end position="297"/>
    </location>
</feature>
<dbReference type="GO" id="GO:0016740">
    <property type="term" value="F:transferase activity"/>
    <property type="evidence" value="ECO:0007669"/>
    <property type="project" value="UniProtKB-KW"/>
</dbReference>
<name>A0AAX2A1Y5_9BACL</name>
<sequence>MGMEKGDTMNIVLSGYYGFHNVGDEAILYAIIQALRAHDPHVQVTVLSNDPEFTKQTYGVHAVNRWRIGDIVQALRQSDGLISGGGSLLQDQTGWRSIPYYTGIMQIAKWLGKPVMVYAQGMGPVNNKPNQWLMKWTLNQVDRLTVRDEPSAQLLKTLGVTKPITVVPDPVMGLEPPTTPTVWWQQQSFTRPVIAVSVRDWTRGRDFERKIAVALDRSIEAGFDVVFIPMHGHHDDQTSRRVLAMMKERAVVAPYDASIEEKMAMIASADLLVGMRLHALIFAAVVHTPFIALSYDPKIDAFAEQANQPVFAHVERDDWDGEALFSYIQQCMNEREERKEAMIQAVAPLQQTAQQTAKEALALLKRNI</sequence>
<protein>
    <submittedName>
        <fullName evidence="2">Polysaccharide pyruvyl transferase CsaB</fullName>
    </submittedName>
</protein>
<reference evidence="2 3" key="1">
    <citation type="submission" date="2019-01" db="EMBL/GenBank/DDBJ databases">
        <title>Anoxybacillus flavithermus in powdered infant formula.</title>
        <authorList>
            <person name="Rhee M.S."/>
            <person name="Choi I.-G."/>
            <person name="Cho T.J."/>
            <person name="Park B."/>
        </authorList>
    </citation>
    <scope>NUCLEOTIDE SEQUENCE [LARGE SCALE GENOMIC DNA]</scope>
    <source>
        <strain evidence="2 3">FHS-PPAM212</strain>
    </source>
</reference>
<proteinExistence type="predicted"/>
<comment type="caution">
    <text evidence="2">The sequence shown here is derived from an EMBL/GenBank/DDBJ whole genome shotgun (WGS) entry which is preliminary data.</text>
</comment>
<evidence type="ECO:0000313" key="2">
    <source>
        <dbReference type="EMBL" id="RWU15287.1"/>
    </source>
</evidence>
<dbReference type="AlphaFoldDB" id="A0AAX2A1Y5"/>
<dbReference type="InterPro" id="IPR019896">
    <property type="entry name" value="Polysacch_pyruvyl_Trfase_CsaB"/>
</dbReference>
<accession>A0AAX2A1Y5</accession>